<keyword evidence="1" id="KW-0812">Transmembrane</keyword>
<sequence>MEKSDKITKYEFWGLALFVGIPLPGTGAWTGSLIASLLELDIKKAVIAELVGLIIATIIMSIISYGVLGMVLQ</sequence>
<dbReference type="Pfam" id="PF06695">
    <property type="entry name" value="Sm_multidrug_ex"/>
    <property type="match status" value="1"/>
</dbReference>
<dbReference type="AlphaFoldDB" id="M1ZNC8"/>
<evidence type="ECO:0000313" key="2">
    <source>
        <dbReference type="EMBL" id="EKN36492.1"/>
    </source>
</evidence>
<gene>
    <name evidence="2" type="ORF">CFSAN001627_26813</name>
</gene>
<organism evidence="2 3">
    <name type="scientific">Clostridium botulinum CFSAN001627</name>
    <dbReference type="NCBI Taxonomy" id="1232189"/>
    <lineage>
        <taxon>Bacteria</taxon>
        <taxon>Bacillati</taxon>
        <taxon>Bacillota</taxon>
        <taxon>Clostridia</taxon>
        <taxon>Eubacteriales</taxon>
        <taxon>Clostridiaceae</taxon>
        <taxon>Clostridium</taxon>
    </lineage>
</organism>
<reference evidence="2 3" key="2">
    <citation type="submission" date="2013-03" db="EMBL/GenBank/DDBJ databases">
        <title>Diversity in Clostridium botulinum.</title>
        <authorList>
            <person name="Timme R.E."/>
            <person name="Allard M."/>
            <person name="Luo Y."/>
            <person name="Strain E."/>
            <person name="Gonzalez-Escalona N."/>
            <person name="Brown E."/>
        </authorList>
    </citation>
    <scope>NUCLEOTIDE SEQUENCE [LARGE SCALE GENOMIC DNA]</scope>
    <source>
        <strain evidence="2 3">CFSAN001627</strain>
    </source>
</reference>
<dbReference type="Proteomes" id="UP000011944">
    <property type="component" value="Unassembled WGS sequence"/>
</dbReference>
<feature type="transmembrane region" description="Helical" evidence="1">
    <location>
        <begin position="12"/>
        <end position="38"/>
    </location>
</feature>
<evidence type="ECO:0000256" key="1">
    <source>
        <dbReference type="SAM" id="Phobius"/>
    </source>
</evidence>
<keyword evidence="1" id="KW-0472">Membrane</keyword>
<proteinExistence type="predicted"/>
<accession>M1ZNC8</accession>
<dbReference type="PANTHER" id="PTHR36007">
    <property type="entry name" value="TRANSPORT PROTEIN-RELATED"/>
    <property type="match status" value="1"/>
</dbReference>
<comment type="caution">
    <text evidence="2">The sequence shown here is derived from an EMBL/GenBank/DDBJ whole genome shotgun (WGS) entry which is preliminary data.</text>
</comment>
<dbReference type="PATRIC" id="fig|1232189.3.peg.4196"/>
<dbReference type="PANTHER" id="PTHR36007:SF2">
    <property type="entry name" value="TRANSPORT PROTEIN-RELATED"/>
    <property type="match status" value="1"/>
</dbReference>
<dbReference type="InterPro" id="IPR009577">
    <property type="entry name" value="Sm_multidrug_ex"/>
</dbReference>
<evidence type="ECO:0000313" key="3">
    <source>
        <dbReference type="Proteomes" id="UP000011944"/>
    </source>
</evidence>
<reference evidence="2 3" key="1">
    <citation type="submission" date="2012-10" db="EMBL/GenBank/DDBJ databases">
        <authorList>
            <person name="Strain E.A."/>
            <person name="Brown E."/>
            <person name="Allard M.W."/>
            <person name="Gonzalez-Escalona N."/>
            <person name="Timme R."/>
        </authorList>
    </citation>
    <scope>NUCLEOTIDE SEQUENCE [LARGE SCALE GENOMIC DNA]</scope>
    <source>
        <strain evidence="2 3">CFSAN001627</strain>
    </source>
</reference>
<feature type="transmembrane region" description="Helical" evidence="1">
    <location>
        <begin position="50"/>
        <end position="72"/>
    </location>
</feature>
<name>M1ZNC8_CLOBO</name>
<protein>
    <submittedName>
        <fullName evidence="2">Small multidrug export protein</fullName>
    </submittedName>
</protein>
<dbReference type="EMBL" id="AMXI01001683">
    <property type="protein sequence ID" value="EKN36492.1"/>
    <property type="molecule type" value="Genomic_DNA"/>
</dbReference>
<keyword evidence="1" id="KW-1133">Transmembrane helix</keyword>